<comment type="caution">
    <text evidence="6">The sequence shown here is derived from an EMBL/GenBank/DDBJ whole genome shotgun (WGS) entry which is preliminary data.</text>
</comment>
<evidence type="ECO:0000256" key="4">
    <source>
        <dbReference type="ARBA" id="ARBA00023136"/>
    </source>
</evidence>
<dbReference type="GO" id="GO:0009403">
    <property type="term" value="P:toxin biosynthetic process"/>
    <property type="evidence" value="ECO:0007669"/>
    <property type="project" value="InterPro"/>
</dbReference>
<feature type="transmembrane region" description="Helical" evidence="5">
    <location>
        <begin position="6"/>
        <end position="22"/>
    </location>
</feature>
<dbReference type="Proteomes" id="UP000230251">
    <property type="component" value="Unassembled WGS sequence"/>
</dbReference>
<dbReference type="InterPro" id="IPR003825">
    <property type="entry name" value="Colicin-V_CvpA"/>
</dbReference>
<keyword evidence="2 5" id="KW-0812">Transmembrane</keyword>
<organism evidence="6 7">
    <name type="scientific">Candidatus Uhrbacteria bacterium CG_4_9_14_0_2_um_filter_41_50</name>
    <dbReference type="NCBI Taxonomy" id="1975031"/>
    <lineage>
        <taxon>Bacteria</taxon>
        <taxon>Candidatus Uhriibacteriota</taxon>
    </lineage>
</organism>
<gene>
    <name evidence="6" type="ORF">CO057_02510</name>
</gene>
<dbReference type="PANTHER" id="PTHR37306:SF1">
    <property type="entry name" value="COLICIN V PRODUCTION PROTEIN"/>
    <property type="match status" value="1"/>
</dbReference>
<evidence type="ECO:0000313" key="6">
    <source>
        <dbReference type="EMBL" id="PJC24514.1"/>
    </source>
</evidence>
<dbReference type="EMBL" id="PFSI01000036">
    <property type="protein sequence ID" value="PJC24514.1"/>
    <property type="molecule type" value="Genomic_DNA"/>
</dbReference>
<dbReference type="GO" id="GO:0016020">
    <property type="term" value="C:membrane"/>
    <property type="evidence" value="ECO:0007669"/>
    <property type="project" value="UniProtKB-SubCell"/>
</dbReference>
<evidence type="ECO:0000313" key="7">
    <source>
        <dbReference type="Proteomes" id="UP000230251"/>
    </source>
</evidence>
<evidence type="ECO:0000256" key="5">
    <source>
        <dbReference type="SAM" id="Phobius"/>
    </source>
</evidence>
<sequence length="165" mass="18111">MFTLADIFLIAIVLFFILVGLHQGFIRSLGSLVGMIGGIAAGSFGLAWFSQNVSDLSESPVWTITIFIIIMLICSQLIGLAFELLDRIFKILSIIPFLKSINKLLGGILGLIEAVIILSSVLYFVQNYISDQGIIDAVNTSFVMGWLGWAQLVISWLFPLIINQA</sequence>
<protein>
    <recommendedName>
        <fullName evidence="8">Colicin V production protein</fullName>
    </recommendedName>
</protein>
<feature type="transmembrane region" description="Helical" evidence="5">
    <location>
        <begin position="29"/>
        <end position="49"/>
    </location>
</feature>
<name>A0A2M8EP42_9BACT</name>
<feature type="transmembrane region" description="Helical" evidence="5">
    <location>
        <begin position="61"/>
        <end position="84"/>
    </location>
</feature>
<dbReference type="Pfam" id="PF02674">
    <property type="entry name" value="Colicin_V"/>
    <property type="match status" value="1"/>
</dbReference>
<accession>A0A2M8EP42</accession>
<feature type="transmembrane region" description="Helical" evidence="5">
    <location>
        <begin position="144"/>
        <end position="162"/>
    </location>
</feature>
<feature type="transmembrane region" description="Helical" evidence="5">
    <location>
        <begin position="104"/>
        <end position="124"/>
    </location>
</feature>
<comment type="subcellular location">
    <subcellularLocation>
        <location evidence="1">Membrane</location>
        <topology evidence="1">Multi-pass membrane protein</topology>
    </subcellularLocation>
</comment>
<proteinExistence type="predicted"/>
<dbReference type="PANTHER" id="PTHR37306">
    <property type="entry name" value="COLICIN V PRODUCTION PROTEIN"/>
    <property type="match status" value="1"/>
</dbReference>
<evidence type="ECO:0000256" key="1">
    <source>
        <dbReference type="ARBA" id="ARBA00004141"/>
    </source>
</evidence>
<evidence type="ECO:0000256" key="2">
    <source>
        <dbReference type="ARBA" id="ARBA00022692"/>
    </source>
</evidence>
<evidence type="ECO:0000256" key="3">
    <source>
        <dbReference type="ARBA" id="ARBA00022989"/>
    </source>
</evidence>
<keyword evidence="4 5" id="KW-0472">Membrane</keyword>
<keyword evidence="3 5" id="KW-1133">Transmembrane helix</keyword>
<evidence type="ECO:0008006" key="8">
    <source>
        <dbReference type="Google" id="ProtNLM"/>
    </source>
</evidence>
<reference evidence="7" key="1">
    <citation type="submission" date="2017-09" db="EMBL/GenBank/DDBJ databases">
        <title>Depth-based differentiation of microbial function through sediment-hosted aquifers and enrichment of novel symbionts in the deep terrestrial subsurface.</title>
        <authorList>
            <person name="Probst A.J."/>
            <person name="Ladd B."/>
            <person name="Jarett J.K."/>
            <person name="Geller-Mcgrath D.E."/>
            <person name="Sieber C.M.K."/>
            <person name="Emerson J.B."/>
            <person name="Anantharaman K."/>
            <person name="Thomas B.C."/>
            <person name="Malmstrom R."/>
            <person name="Stieglmeier M."/>
            <person name="Klingl A."/>
            <person name="Woyke T."/>
            <person name="Ryan C.M."/>
            <person name="Banfield J.F."/>
        </authorList>
    </citation>
    <scope>NUCLEOTIDE SEQUENCE [LARGE SCALE GENOMIC DNA]</scope>
</reference>
<dbReference type="AlphaFoldDB" id="A0A2M8EP42"/>